<dbReference type="Pfam" id="PF07690">
    <property type="entry name" value="MFS_1"/>
    <property type="match status" value="1"/>
</dbReference>
<evidence type="ECO:0000256" key="1">
    <source>
        <dbReference type="ARBA" id="ARBA00004651"/>
    </source>
</evidence>
<feature type="transmembrane region" description="Helical" evidence="7">
    <location>
        <begin position="162"/>
        <end position="183"/>
    </location>
</feature>
<evidence type="ECO:0000256" key="5">
    <source>
        <dbReference type="ARBA" id="ARBA00022989"/>
    </source>
</evidence>
<dbReference type="InterPro" id="IPR005829">
    <property type="entry name" value="Sugar_transporter_CS"/>
</dbReference>
<dbReference type="InterPro" id="IPR005828">
    <property type="entry name" value="MFS_sugar_transport-like"/>
</dbReference>
<dbReference type="InterPro" id="IPR011701">
    <property type="entry name" value="MFS"/>
</dbReference>
<keyword evidence="2" id="KW-0813">Transport</keyword>
<dbReference type="InterPro" id="IPR036259">
    <property type="entry name" value="MFS_trans_sf"/>
</dbReference>
<evidence type="ECO:0000256" key="2">
    <source>
        <dbReference type="ARBA" id="ARBA00022448"/>
    </source>
</evidence>
<feature type="transmembrane region" description="Helical" evidence="7">
    <location>
        <begin position="59"/>
        <end position="84"/>
    </location>
</feature>
<dbReference type="PROSITE" id="PS50850">
    <property type="entry name" value="MFS"/>
    <property type="match status" value="1"/>
</dbReference>
<dbReference type="Pfam" id="PF00083">
    <property type="entry name" value="Sugar_tr"/>
    <property type="match status" value="1"/>
</dbReference>
<evidence type="ECO:0000256" key="4">
    <source>
        <dbReference type="ARBA" id="ARBA00022692"/>
    </source>
</evidence>
<feature type="transmembrane region" description="Helical" evidence="7">
    <location>
        <begin position="251"/>
        <end position="273"/>
    </location>
</feature>
<dbReference type="SUPFAM" id="SSF103473">
    <property type="entry name" value="MFS general substrate transporter"/>
    <property type="match status" value="1"/>
</dbReference>
<evidence type="ECO:0000313" key="9">
    <source>
        <dbReference type="EMBL" id="GAA5120372.1"/>
    </source>
</evidence>
<feature type="transmembrane region" description="Helical" evidence="7">
    <location>
        <begin position="411"/>
        <end position="431"/>
    </location>
</feature>
<comment type="subcellular location">
    <subcellularLocation>
        <location evidence="1">Cell membrane</location>
        <topology evidence="1">Multi-pass membrane protein</topology>
    </subcellularLocation>
</comment>
<dbReference type="Gene3D" id="1.20.1250.20">
    <property type="entry name" value="MFS general substrate transporter like domains"/>
    <property type="match status" value="2"/>
</dbReference>
<proteinExistence type="predicted"/>
<sequence length="447" mass="46843">MSNDTVTALIEDRAHAAGTRTVLTASLIGTTVEWYDFFLYATAASLVFPKLFFPVGDEVVATLLAFGTFAVGFVARPIGGVLFGHVGDRIGRKRTLVATMLLMGGATALIGLLPSYATIGVAAPVLLVLLRVLQGLAVGGEWGGAVLLAVENAPPGRRARYGSVPQIGLGLGLALGTGAFALLGEVLDDEAFLAIGWRVAFVLSVVLVAVGLLVRLRIMETPEFQRLRESGATVKVPVVQVFRTRAHRRGIAAGMLARWAEGAAFNTWGVFAITYATATVGMDRVVVLLAVTAGALLMAVVAPVAGLLADRHGRRLVFGTGAAGFGLTVIPSFLAVQTGSQPLVVAILLMQLGVWYGLMTGAESTLFAELFDTDVRYTGMSLVFQGSGIWASGLTPIVLTALLAAGGGSPWWPASYLAGTAVVSLTAVLAMPRWIGWRPAWTGNTHW</sequence>
<name>A0ABP9NJF8_9PSEU</name>
<evidence type="ECO:0000256" key="6">
    <source>
        <dbReference type="ARBA" id="ARBA00023136"/>
    </source>
</evidence>
<dbReference type="PANTHER" id="PTHR43045">
    <property type="entry name" value="SHIKIMATE TRANSPORTER"/>
    <property type="match status" value="1"/>
</dbReference>
<keyword evidence="5 7" id="KW-1133">Transmembrane helix</keyword>
<gene>
    <name evidence="9" type="ORF">GCM10023320_27540</name>
</gene>
<evidence type="ECO:0000313" key="10">
    <source>
        <dbReference type="Proteomes" id="UP001500804"/>
    </source>
</evidence>
<feature type="domain" description="Major facilitator superfamily (MFS) profile" evidence="8">
    <location>
        <begin position="22"/>
        <end position="436"/>
    </location>
</feature>
<dbReference type="InterPro" id="IPR020846">
    <property type="entry name" value="MFS_dom"/>
</dbReference>
<evidence type="ECO:0000259" key="8">
    <source>
        <dbReference type="PROSITE" id="PS50850"/>
    </source>
</evidence>
<evidence type="ECO:0000256" key="7">
    <source>
        <dbReference type="SAM" id="Phobius"/>
    </source>
</evidence>
<accession>A0ABP9NJF8</accession>
<feature type="transmembrane region" description="Helical" evidence="7">
    <location>
        <begin position="195"/>
        <end position="218"/>
    </location>
</feature>
<feature type="transmembrane region" description="Helical" evidence="7">
    <location>
        <begin position="382"/>
        <end position="405"/>
    </location>
</feature>
<keyword evidence="10" id="KW-1185">Reference proteome</keyword>
<keyword evidence="6 7" id="KW-0472">Membrane</keyword>
<keyword evidence="3" id="KW-1003">Cell membrane</keyword>
<dbReference type="EMBL" id="BAABJO010000009">
    <property type="protein sequence ID" value="GAA5120372.1"/>
    <property type="molecule type" value="Genomic_DNA"/>
</dbReference>
<feature type="transmembrane region" description="Helical" evidence="7">
    <location>
        <begin position="316"/>
        <end position="336"/>
    </location>
</feature>
<dbReference type="Proteomes" id="UP001500804">
    <property type="component" value="Unassembled WGS sequence"/>
</dbReference>
<feature type="transmembrane region" description="Helical" evidence="7">
    <location>
        <begin position="285"/>
        <end position="309"/>
    </location>
</feature>
<feature type="transmembrane region" description="Helical" evidence="7">
    <location>
        <begin position="125"/>
        <end position="150"/>
    </location>
</feature>
<dbReference type="RefSeq" id="WP_345605400.1">
    <property type="nucleotide sequence ID" value="NZ_BAABJO010000009.1"/>
</dbReference>
<feature type="transmembrane region" description="Helical" evidence="7">
    <location>
        <begin position="342"/>
        <end position="361"/>
    </location>
</feature>
<dbReference type="PROSITE" id="PS00217">
    <property type="entry name" value="SUGAR_TRANSPORT_2"/>
    <property type="match status" value="1"/>
</dbReference>
<dbReference type="CDD" id="cd17369">
    <property type="entry name" value="MFS_ShiA_like"/>
    <property type="match status" value="1"/>
</dbReference>
<comment type="caution">
    <text evidence="9">The sequence shown here is derived from an EMBL/GenBank/DDBJ whole genome shotgun (WGS) entry which is preliminary data.</text>
</comment>
<protein>
    <submittedName>
        <fullName evidence="9">MFS transporter</fullName>
    </submittedName>
</protein>
<organism evidence="9 10">
    <name type="scientific">Pseudonocardia adelaidensis</name>
    <dbReference type="NCBI Taxonomy" id="648754"/>
    <lineage>
        <taxon>Bacteria</taxon>
        <taxon>Bacillati</taxon>
        <taxon>Actinomycetota</taxon>
        <taxon>Actinomycetes</taxon>
        <taxon>Pseudonocardiales</taxon>
        <taxon>Pseudonocardiaceae</taxon>
        <taxon>Pseudonocardia</taxon>
    </lineage>
</organism>
<reference evidence="10" key="1">
    <citation type="journal article" date="2019" name="Int. J. Syst. Evol. Microbiol.">
        <title>The Global Catalogue of Microorganisms (GCM) 10K type strain sequencing project: providing services to taxonomists for standard genome sequencing and annotation.</title>
        <authorList>
            <consortium name="The Broad Institute Genomics Platform"/>
            <consortium name="The Broad Institute Genome Sequencing Center for Infectious Disease"/>
            <person name="Wu L."/>
            <person name="Ma J."/>
        </authorList>
    </citation>
    <scope>NUCLEOTIDE SEQUENCE [LARGE SCALE GENOMIC DNA]</scope>
    <source>
        <strain evidence="10">JCM 18302</strain>
    </source>
</reference>
<dbReference type="PANTHER" id="PTHR43045:SF1">
    <property type="entry name" value="SHIKIMATE TRANSPORTER"/>
    <property type="match status" value="1"/>
</dbReference>
<evidence type="ECO:0000256" key="3">
    <source>
        <dbReference type="ARBA" id="ARBA00022475"/>
    </source>
</evidence>
<feature type="transmembrane region" description="Helical" evidence="7">
    <location>
        <begin position="96"/>
        <end position="119"/>
    </location>
</feature>
<keyword evidence="4 7" id="KW-0812">Transmembrane</keyword>